<keyword evidence="5" id="KW-0805">Transcription regulation</keyword>
<dbReference type="Gene3D" id="3.40.50.2300">
    <property type="match status" value="1"/>
</dbReference>
<dbReference type="GO" id="GO:0043565">
    <property type="term" value="F:sequence-specific DNA binding"/>
    <property type="evidence" value="ECO:0007669"/>
    <property type="project" value="InterPro"/>
</dbReference>
<dbReference type="SMART" id="SM00342">
    <property type="entry name" value="HTH_ARAC"/>
    <property type="match status" value="1"/>
</dbReference>
<comment type="subcellular location">
    <subcellularLocation>
        <location evidence="1">Cytoplasm</location>
    </subcellularLocation>
</comment>
<dbReference type="InterPro" id="IPR001789">
    <property type="entry name" value="Sig_transdc_resp-reg_receiver"/>
</dbReference>
<evidence type="ECO:0000259" key="10">
    <source>
        <dbReference type="PROSITE" id="PS50110"/>
    </source>
</evidence>
<dbReference type="GO" id="GO:0003700">
    <property type="term" value="F:DNA-binding transcription factor activity"/>
    <property type="evidence" value="ECO:0007669"/>
    <property type="project" value="InterPro"/>
</dbReference>
<feature type="domain" description="HTH araC/xylS-type" evidence="9">
    <location>
        <begin position="392"/>
        <end position="489"/>
    </location>
</feature>
<dbReference type="GO" id="GO:0005737">
    <property type="term" value="C:cytoplasm"/>
    <property type="evidence" value="ECO:0007669"/>
    <property type="project" value="UniProtKB-SubCell"/>
</dbReference>
<evidence type="ECO:0000259" key="9">
    <source>
        <dbReference type="PROSITE" id="PS01124"/>
    </source>
</evidence>
<dbReference type="SUPFAM" id="SSF46689">
    <property type="entry name" value="Homeodomain-like"/>
    <property type="match status" value="1"/>
</dbReference>
<evidence type="ECO:0000256" key="3">
    <source>
        <dbReference type="ARBA" id="ARBA00022553"/>
    </source>
</evidence>
<dbReference type="PROSITE" id="PS50110">
    <property type="entry name" value="RESPONSE_REGULATORY"/>
    <property type="match status" value="1"/>
</dbReference>
<dbReference type="Pfam" id="PF00072">
    <property type="entry name" value="Response_reg"/>
    <property type="match status" value="1"/>
</dbReference>
<keyword evidence="12" id="KW-1185">Reference proteome</keyword>
<feature type="modified residue" description="4-aspartylphosphate" evidence="8">
    <location>
        <position position="55"/>
    </location>
</feature>
<dbReference type="Pfam" id="PF12833">
    <property type="entry name" value="HTH_18"/>
    <property type="match status" value="1"/>
</dbReference>
<evidence type="ECO:0000313" key="11">
    <source>
        <dbReference type="EMBL" id="OXM14406.1"/>
    </source>
</evidence>
<keyword evidence="6" id="KW-0238">DNA-binding</keyword>
<keyword evidence="3 8" id="KW-0597">Phosphoprotein</keyword>
<dbReference type="EMBL" id="NMUQ01000002">
    <property type="protein sequence ID" value="OXM14406.1"/>
    <property type="molecule type" value="Genomic_DNA"/>
</dbReference>
<keyword evidence="2" id="KW-0963">Cytoplasm</keyword>
<dbReference type="Proteomes" id="UP000215145">
    <property type="component" value="Unassembled WGS sequence"/>
</dbReference>
<evidence type="ECO:0000256" key="6">
    <source>
        <dbReference type="ARBA" id="ARBA00023125"/>
    </source>
</evidence>
<dbReference type="RefSeq" id="WP_089525230.1">
    <property type="nucleotide sequence ID" value="NZ_NMUQ01000002.1"/>
</dbReference>
<comment type="caution">
    <text evidence="11">The sequence shown here is derived from an EMBL/GenBank/DDBJ whole genome shotgun (WGS) entry which is preliminary data.</text>
</comment>
<feature type="domain" description="Response regulatory" evidence="10">
    <location>
        <begin position="3"/>
        <end position="120"/>
    </location>
</feature>
<evidence type="ECO:0000256" key="2">
    <source>
        <dbReference type="ARBA" id="ARBA00022490"/>
    </source>
</evidence>
<dbReference type="InterPro" id="IPR011006">
    <property type="entry name" value="CheY-like_superfamily"/>
</dbReference>
<organism evidence="11 12">
    <name type="scientific">Paenibacillus herberti</name>
    <dbReference type="NCBI Taxonomy" id="1619309"/>
    <lineage>
        <taxon>Bacteria</taxon>
        <taxon>Bacillati</taxon>
        <taxon>Bacillota</taxon>
        <taxon>Bacilli</taxon>
        <taxon>Bacillales</taxon>
        <taxon>Paenibacillaceae</taxon>
        <taxon>Paenibacillus</taxon>
    </lineage>
</organism>
<dbReference type="SMART" id="SM00448">
    <property type="entry name" value="REC"/>
    <property type="match status" value="1"/>
</dbReference>
<dbReference type="OrthoDB" id="342399at2"/>
<dbReference type="PANTHER" id="PTHR42713:SF3">
    <property type="entry name" value="TRANSCRIPTIONAL REGULATORY PROTEIN HPTR"/>
    <property type="match status" value="1"/>
</dbReference>
<dbReference type="GO" id="GO:0000160">
    <property type="term" value="P:phosphorelay signal transduction system"/>
    <property type="evidence" value="ECO:0007669"/>
    <property type="project" value="UniProtKB-KW"/>
</dbReference>
<dbReference type="InterPro" id="IPR009057">
    <property type="entry name" value="Homeodomain-like_sf"/>
</dbReference>
<protein>
    <recommendedName>
        <fullName evidence="13">DNA-binding response regulator</fullName>
    </recommendedName>
</protein>
<name>A0A229NWQ0_9BACL</name>
<dbReference type="AlphaFoldDB" id="A0A229NWQ0"/>
<evidence type="ECO:0000256" key="1">
    <source>
        <dbReference type="ARBA" id="ARBA00004496"/>
    </source>
</evidence>
<keyword evidence="7" id="KW-0804">Transcription</keyword>
<gene>
    <name evidence="11" type="ORF">CGZ75_15795</name>
</gene>
<evidence type="ECO:0000313" key="12">
    <source>
        <dbReference type="Proteomes" id="UP000215145"/>
    </source>
</evidence>
<dbReference type="Gene3D" id="1.10.10.60">
    <property type="entry name" value="Homeodomain-like"/>
    <property type="match status" value="2"/>
</dbReference>
<dbReference type="InterPro" id="IPR018060">
    <property type="entry name" value="HTH_AraC"/>
</dbReference>
<evidence type="ECO:0008006" key="13">
    <source>
        <dbReference type="Google" id="ProtNLM"/>
    </source>
</evidence>
<accession>A0A229NWQ0</accession>
<sequence length="492" mass="56523">MYNLLLVDDEPWILKDMEQIIDWQEAGFNIVAKANDVNIAESLLRRQRIDVIISDIRMPGKTGLDLLEFTNRVSPGTLVVFMSAYSDFTYAKQAIEKGCFNYLLKPVNTDELLQTLENCSQRLQERERERRFQQVYDQSVMLLEWIESDVTIRQIIDRITSTGVTFKLGEQYVFMTVKSPEALTEKDLQDIDGLLQSYRIDYFKCRNSPVKSTYLLSLPLLPATTLRKLYHEARRETSARSWEVGISSIGSADHGVHRLYQQSNRMADTSSLNGKSGIYRHRPNVNAAVPALKAQIGKATRVEHLEAAVYDIQKGVQRGRIHLSGLAELYNLFVISLSGLISPGTLGEEDFVTAQDLVIYYGKPQDLLEEMMLRIEEQKKKPGEINAVPIVEEITRDLDRMFAHRISLKEMAQKYYISPNYLSHLFKQEKGKSFINYLIHKRLEAAVSLLEKDISLYEVGKLVGYDDYAQFSKLFKKHLGVSPLEYKQRRKA</sequence>
<proteinExistence type="predicted"/>
<dbReference type="CDD" id="cd17536">
    <property type="entry name" value="REC_YesN-like"/>
    <property type="match status" value="1"/>
</dbReference>
<dbReference type="InterPro" id="IPR051552">
    <property type="entry name" value="HptR"/>
</dbReference>
<dbReference type="PROSITE" id="PS01124">
    <property type="entry name" value="HTH_ARAC_FAMILY_2"/>
    <property type="match status" value="1"/>
</dbReference>
<evidence type="ECO:0000256" key="4">
    <source>
        <dbReference type="ARBA" id="ARBA00023012"/>
    </source>
</evidence>
<keyword evidence="4" id="KW-0902">Two-component regulatory system</keyword>
<dbReference type="PANTHER" id="PTHR42713">
    <property type="entry name" value="HISTIDINE KINASE-RELATED"/>
    <property type="match status" value="1"/>
</dbReference>
<reference evidence="11 12" key="1">
    <citation type="submission" date="2017-07" db="EMBL/GenBank/DDBJ databases">
        <title>Paenibacillus herberti R33 genome sequencing and assembly.</title>
        <authorList>
            <person name="Su W."/>
        </authorList>
    </citation>
    <scope>NUCLEOTIDE SEQUENCE [LARGE SCALE GENOMIC DNA]</scope>
    <source>
        <strain evidence="11 12">R33</strain>
    </source>
</reference>
<evidence type="ECO:0000256" key="5">
    <source>
        <dbReference type="ARBA" id="ARBA00023015"/>
    </source>
</evidence>
<evidence type="ECO:0000256" key="7">
    <source>
        <dbReference type="ARBA" id="ARBA00023163"/>
    </source>
</evidence>
<evidence type="ECO:0000256" key="8">
    <source>
        <dbReference type="PROSITE-ProRule" id="PRU00169"/>
    </source>
</evidence>
<dbReference type="SUPFAM" id="SSF52172">
    <property type="entry name" value="CheY-like"/>
    <property type="match status" value="1"/>
</dbReference>